<organism evidence="2 3">
    <name type="scientific">Pristionchus mayeri</name>
    <dbReference type="NCBI Taxonomy" id="1317129"/>
    <lineage>
        <taxon>Eukaryota</taxon>
        <taxon>Metazoa</taxon>
        <taxon>Ecdysozoa</taxon>
        <taxon>Nematoda</taxon>
        <taxon>Chromadorea</taxon>
        <taxon>Rhabditida</taxon>
        <taxon>Rhabditina</taxon>
        <taxon>Diplogasteromorpha</taxon>
        <taxon>Diplogasteroidea</taxon>
        <taxon>Neodiplogasteridae</taxon>
        <taxon>Pristionchus</taxon>
    </lineage>
</organism>
<proteinExistence type="predicted"/>
<evidence type="ECO:0000313" key="3">
    <source>
        <dbReference type="Proteomes" id="UP001328107"/>
    </source>
</evidence>
<accession>A0AAN5C6Z6</accession>
<dbReference type="Proteomes" id="UP001328107">
    <property type="component" value="Unassembled WGS sequence"/>
</dbReference>
<protein>
    <submittedName>
        <fullName evidence="2">Uncharacterized protein</fullName>
    </submittedName>
</protein>
<evidence type="ECO:0000256" key="1">
    <source>
        <dbReference type="SAM" id="Coils"/>
    </source>
</evidence>
<feature type="coiled-coil region" evidence="1">
    <location>
        <begin position="9"/>
        <end position="39"/>
    </location>
</feature>
<keyword evidence="1" id="KW-0175">Coiled coil</keyword>
<sequence>MFAQVETSRLSAEERLAMVRNARQEEENEQIERAKYEARVAFAEAVTSVKRAVSKTDSV</sequence>
<keyword evidence="3" id="KW-1185">Reference proteome</keyword>
<evidence type="ECO:0000313" key="2">
    <source>
        <dbReference type="EMBL" id="GMR33005.1"/>
    </source>
</evidence>
<name>A0AAN5C6Z6_9BILA</name>
<reference evidence="3" key="1">
    <citation type="submission" date="2022-10" db="EMBL/GenBank/DDBJ databases">
        <title>Genome assembly of Pristionchus species.</title>
        <authorList>
            <person name="Yoshida K."/>
            <person name="Sommer R.J."/>
        </authorList>
    </citation>
    <scope>NUCLEOTIDE SEQUENCE [LARGE SCALE GENOMIC DNA]</scope>
    <source>
        <strain evidence="3">RS5460</strain>
    </source>
</reference>
<comment type="caution">
    <text evidence="2">The sequence shown here is derived from an EMBL/GenBank/DDBJ whole genome shotgun (WGS) entry which is preliminary data.</text>
</comment>
<dbReference type="AlphaFoldDB" id="A0AAN5C6Z6"/>
<gene>
    <name evidence="2" type="ORF">PMAYCL1PPCAC_03200</name>
</gene>
<dbReference type="EMBL" id="BTRK01000001">
    <property type="protein sequence ID" value="GMR33005.1"/>
    <property type="molecule type" value="Genomic_DNA"/>
</dbReference>